<evidence type="ECO:0000256" key="1">
    <source>
        <dbReference type="SAM" id="MobiDB-lite"/>
    </source>
</evidence>
<evidence type="ECO:0000313" key="2">
    <source>
        <dbReference type="EMBL" id="KAF1973848.1"/>
    </source>
</evidence>
<dbReference type="AlphaFoldDB" id="A0A6A5VAM1"/>
<proteinExistence type="predicted"/>
<sequence length="136" mass="14922">MPNPMLTWCTIEFADNNDLWAHVEVFASIITACFPTLGPLFRSHRGLESLIGSIRSLFSIHSRSRSTVNLPSGSLHHKPPGTSLEGDRRAWYELSTKGSEPATVSRGTTHDVDTGIQRSDAIMVRQTLSVEDSASV</sequence>
<protein>
    <submittedName>
        <fullName evidence="2">Uncharacterized protein</fullName>
    </submittedName>
</protein>
<feature type="region of interest" description="Disordered" evidence="1">
    <location>
        <begin position="66"/>
        <end position="87"/>
    </location>
</feature>
<gene>
    <name evidence="2" type="ORF">BU23DRAFT_125497</name>
</gene>
<dbReference type="Proteomes" id="UP000800036">
    <property type="component" value="Unassembled WGS sequence"/>
</dbReference>
<evidence type="ECO:0000313" key="3">
    <source>
        <dbReference type="Proteomes" id="UP000800036"/>
    </source>
</evidence>
<organism evidence="2 3">
    <name type="scientific">Bimuria novae-zelandiae CBS 107.79</name>
    <dbReference type="NCBI Taxonomy" id="1447943"/>
    <lineage>
        <taxon>Eukaryota</taxon>
        <taxon>Fungi</taxon>
        <taxon>Dikarya</taxon>
        <taxon>Ascomycota</taxon>
        <taxon>Pezizomycotina</taxon>
        <taxon>Dothideomycetes</taxon>
        <taxon>Pleosporomycetidae</taxon>
        <taxon>Pleosporales</taxon>
        <taxon>Massarineae</taxon>
        <taxon>Didymosphaeriaceae</taxon>
        <taxon>Bimuria</taxon>
    </lineage>
</organism>
<dbReference type="EMBL" id="ML976678">
    <property type="protein sequence ID" value="KAF1973848.1"/>
    <property type="molecule type" value="Genomic_DNA"/>
</dbReference>
<dbReference type="OrthoDB" id="5398388at2759"/>
<reference evidence="2" key="1">
    <citation type="journal article" date="2020" name="Stud. Mycol.">
        <title>101 Dothideomycetes genomes: a test case for predicting lifestyles and emergence of pathogens.</title>
        <authorList>
            <person name="Haridas S."/>
            <person name="Albert R."/>
            <person name="Binder M."/>
            <person name="Bloem J."/>
            <person name="Labutti K."/>
            <person name="Salamov A."/>
            <person name="Andreopoulos B."/>
            <person name="Baker S."/>
            <person name="Barry K."/>
            <person name="Bills G."/>
            <person name="Bluhm B."/>
            <person name="Cannon C."/>
            <person name="Castanera R."/>
            <person name="Culley D."/>
            <person name="Daum C."/>
            <person name="Ezra D."/>
            <person name="Gonzalez J."/>
            <person name="Henrissat B."/>
            <person name="Kuo A."/>
            <person name="Liang C."/>
            <person name="Lipzen A."/>
            <person name="Lutzoni F."/>
            <person name="Magnuson J."/>
            <person name="Mondo S."/>
            <person name="Nolan M."/>
            <person name="Ohm R."/>
            <person name="Pangilinan J."/>
            <person name="Park H.-J."/>
            <person name="Ramirez L."/>
            <person name="Alfaro M."/>
            <person name="Sun H."/>
            <person name="Tritt A."/>
            <person name="Yoshinaga Y."/>
            <person name="Zwiers L.-H."/>
            <person name="Turgeon B."/>
            <person name="Goodwin S."/>
            <person name="Spatafora J."/>
            <person name="Crous P."/>
            <person name="Grigoriev I."/>
        </authorList>
    </citation>
    <scope>NUCLEOTIDE SEQUENCE</scope>
    <source>
        <strain evidence="2">CBS 107.79</strain>
    </source>
</reference>
<keyword evidence="3" id="KW-1185">Reference proteome</keyword>
<accession>A0A6A5VAM1</accession>
<name>A0A6A5VAM1_9PLEO</name>